<reference evidence="2 3" key="1">
    <citation type="journal article" date="2019" name="Int. J. Syst. Evol. Microbiol.">
        <title>The Global Catalogue of Microorganisms (GCM) 10K type strain sequencing project: providing services to taxonomists for standard genome sequencing and annotation.</title>
        <authorList>
            <consortium name="The Broad Institute Genomics Platform"/>
            <consortium name="The Broad Institute Genome Sequencing Center for Infectious Disease"/>
            <person name="Wu L."/>
            <person name="Ma J."/>
        </authorList>
    </citation>
    <scope>NUCLEOTIDE SEQUENCE [LARGE SCALE GENOMIC DNA]</scope>
    <source>
        <strain evidence="2 3">JCM 15933</strain>
    </source>
</reference>
<dbReference type="EMBL" id="BAAAQD010000012">
    <property type="protein sequence ID" value="GAA1531800.1"/>
    <property type="molecule type" value="Genomic_DNA"/>
</dbReference>
<evidence type="ECO:0000256" key="1">
    <source>
        <dbReference type="SAM" id="SignalP"/>
    </source>
</evidence>
<protein>
    <recommendedName>
        <fullName evidence="4">Secreted protein</fullName>
    </recommendedName>
</protein>
<evidence type="ECO:0008006" key="4">
    <source>
        <dbReference type="Google" id="ProtNLM"/>
    </source>
</evidence>
<dbReference type="RefSeq" id="WP_344505265.1">
    <property type="nucleotide sequence ID" value="NZ_BAAAQD010000012.1"/>
</dbReference>
<evidence type="ECO:0000313" key="3">
    <source>
        <dbReference type="Proteomes" id="UP001501470"/>
    </source>
</evidence>
<organism evidence="2 3">
    <name type="scientific">Dactylosporangium maewongense</name>
    <dbReference type="NCBI Taxonomy" id="634393"/>
    <lineage>
        <taxon>Bacteria</taxon>
        <taxon>Bacillati</taxon>
        <taxon>Actinomycetota</taxon>
        <taxon>Actinomycetes</taxon>
        <taxon>Micromonosporales</taxon>
        <taxon>Micromonosporaceae</taxon>
        <taxon>Dactylosporangium</taxon>
    </lineage>
</organism>
<proteinExistence type="predicted"/>
<comment type="caution">
    <text evidence="2">The sequence shown here is derived from an EMBL/GenBank/DDBJ whole genome shotgun (WGS) entry which is preliminary data.</text>
</comment>
<keyword evidence="3" id="KW-1185">Reference proteome</keyword>
<feature type="chain" id="PRO_5045979515" description="Secreted protein" evidence="1">
    <location>
        <begin position="28"/>
        <end position="163"/>
    </location>
</feature>
<gene>
    <name evidence="2" type="ORF">GCM10009827_056890</name>
</gene>
<name>A0ABN2B2W3_9ACTN</name>
<keyword evidence="1" id="KW-0732">Signal</keyword>
<sequence length="163" mass="16493">MSRKLRSWCVSLAAAGALLAAPVPAFAGGVVDPAPIAPNNPFVGLVNDQTPNATIRMACFGPVHIGQTGHPMDGQTVKVLPVTGPTTSQAGYTGSAANSVLVSFGPASSTTSPIVLRTWAVSAKIPTTLVLPCYGTGTVTFAPYPTSATARSATVQVTFVGQP</sequence>
<feature type="signal peptide" evidence="1">
    <location>
        <begin position="1"/>
        <end position="27"/>
    </location>
</feature>
<evidence type="ECO:0000313" key="2">
    <source>
        <dbReference type="EMBL" id="GAA1531800.1"/>
    </source>
</evidence>
<accession>A0ABN2B2W3</accession>
<dbReference type="Proteomes" id="UP001501470">
    <property type="component" value="Unassembled WGS sequence"/>
</dbReference>